<feature type="domain" description="Zn(2)-C6 fungal-type" evidence="6">
    <location>
        <begin position="32"/>
        <end position="65"/>
    </location>
</feature>
<keyword evidence="4" id="KW-0539">Nucleus</keyword>
<dbReference type="InterPro" id="IPR051127">
    <property type="entry name" value="Fungal_SecMet_Regulators"/>
</dbReference>
<dbReference type="Proteomes" id="UP000801864">
    <property type="component" value="Unassembled WGS sequence"/>
</dbReference>
<reference evidence="7 8" key="1">
    <citation type="submission" date="2018-06" db="EMBL/GenBank/DDBJ databases">
        <title>Genome analysis of cellulolytic fungus Trichoderma lentiforme CFAM-422.</title>
        <authorList>
            <person name="Steindorff A.S."/>
            <person name="Formighieri E.F."/>
            <person name="Midorikawa G.E.O."/>
            <person name="Tamietti M.S."/>
            <person name="Ramos E.Z."/>
            <person name="Silva A.S."/>
            <person name="Bon E.P.S."/>
            <person name="Mendes T.D."/>
            <person name="Damaso M.C.T."/>
            <person name="Favaro L.C.L."/>
        </authorList>
    </citation>
    <scope>NUCLEOTIDE SEQUENCE [LARGE SCALE GENOMIC DNA]</scope>
    <source>
        <strain evidence="7 8">CFAM-422</strain>
    </source>
</reference>
<evidence type="ECO:0000313" key="8">
    <source>
        <dbReference type="Proteomes" id="UP000801864"/>
    </source>
</evidence>
<keyword evidence="2" id="KW-0805">Transcription regulation</keyword>
<dbReference type="PROSITE" id="PS50048">
    <property type="entry name" value="ZN2_CY6_FUNGAL_2"/>
    <property type="match status" value="1"/>
</dbReference>
<keyword evidence="8" id="KW-1185">Reference proteome</keyword>
<dbReference type="PANTHER" id="PTHR47424">
    <property type="entry name" value="REGULATORY PROTEIN GAL4"/>
    <property type="match status" value="1"/>
</dbReference>
<dbReference type="GO" id="GO:0000435">
    <property type="term" value="P:positive regulation of transcription from RNA polymerase II promoter by galactose"/>
    <property type="evidence" value="ECO:0007669"/>
    <property type="project" value="TreeGrafter"/>
</dbReference>
<accession>A0A9P5C8A2</accession>
<proteinExistence type="predicted"/>
<dbReference type="PROSITE" id="PS00463">
    <property type="entry name" value="ZN2_CY6_FUNGAL_1"/>
    <property type="match status" value="1"/>
</dbReference>
<dbReference type="InterPro" id="IPR007219">
    <property type="entry name" value="XnlR_reg_dom"/>
</dbReference>
<gene>
    <name evidence="7" type="ORF">CFAM422_012866</name>
</gene>
<dbReference type="Gene3D" id="4.10.240.10">
    <property type="entry name" value="Zn(2)-C6 fungal-type DNA-binding domain"/>
    <property type="match status" value="1"/>
</dbReference>
<evidence type="ECO:0000256" key="4">
    <source>
        <dbReference type="ARBA" id="ARBA00023242"/>
    </source>
</evidence>
<dbReference type="GO" id="GO:0005634">
    <property type="term" value="C:nucleus"/>
    <property type="evidence" value="ECO:0007669"/>
    <property type="project" value="TreeGrafter"/>
</dbReference>
<feature type="region of interest" description="Disordered" evidence="5">
    <location>
        <begin position="160"/>
        <end position="194"/>
    </location>
</feature>
<name>A0A9P5C8A2_9HYPO</name>
<evidence type="ECO:0000256" key="5">
    <source>
        <dbReference type="SAM" id="MobiDB-lite"/>
    </source>
</evidence>
<dbReference type="GO" id="GO:0000978">
    <property type="term" value="F:RNA polymerase II cis-regulatory region sequence-specific DNA binding"/>
    <property type="evidence" value="ECO:0007669"/>
    <property type="project" value="TreeGrafter"/>
</dbReference>
<evidence type="ECO:0000256" key="1">
    <source>
        <dbReference type="ARBA" id="ARBA00022723"/>
    </source>
</evidence>
<comment type="caution">
    <text evidence="7">The sequence shown here is derived from an EMBL/GenBank/DDBJ whole genome shotgun (WGS) entry which is preliminary data.</text>
</comment>
<dbReference type="SMART" id="SM00906">
    <property type="entry name" value="Fungal_trans"/>
    <property type="match status" value="1"/>
</dbReference>
<dbReference type="GO" id="GO:0006351">
    <property type="term" value="P:DNA-templated transcription"/>
    <property type="evidence" value="ECO:0007669"/>
    <property type="project" value="InterPro"/>
</dbReference>
<dbReference type="SUPFAM" id="SSF57701">
    <property type="entry name" value="Zn2/Cys6 DNA-binding domain"/>
    <property type="match status" value="1"/>
</dbReference>
<evidence type="ECO:0000313" key="7">
    <source>
        <dbReference type="EMBL" id="KAF3056140.1"/>
    </source>
</evidence>
<feature type="region of interest" description="Disordered" evidence="5">
    <location>
        <begin position="649"/>
        <end position="696"/>
    </location>
</feature>
<evidence type="ECO:0000256" key="3">
    <source>
        <dbReference type="ARBA" id="ARBA00023163"/>
    </source>
</evidence>
<organism evidence="7 8">
    <name type="scientific">Trichoderma lentiforme</name>
    <dbReference type="NCBI Taxonomy" id="1567552"/>
    <lineage>
        <taxon>Eukaryota</taxon>
        <taxon>Fungi</taxon>
        <taxon>Dikarya</taxon>
        <taxon>Ascomycota</taxon>
        <taxon>Pezizomycotina</taxon>
        <taxon>Sordariomycetes</taxon>
        <taxon>Hypocreomycetidae</taxon>
        <taxon>Hypocreales</taxon>
        <taxon>Hypocreaceae</taxon>
        <taxon>Trichoderma</taxon>
    </lineage>
</organism>
<protein>
    <recommendedName>
        <fullName evidence="6">Zn(2)-C6 fungal-type domain-containing protein</fullName>
    </recommendedName>
</protein>
<feature type="compositionally biased region" description="Low complexity" evidence="5">
    <location>
        <begin position="164"/>
        <end position="178"/>
    </location>
</feature>
<dbReference type="Pfam" id="PF04082">
    <property type="entry name" value="Fungal_trans"/>
    <property type="match status" value="1"/>
</dbReference>
<dbReference type="SMART" id="SM00066">
    <property type="entry name" value="GAL4"/>
    <property type="match status" value="1"/>
</dbReference>
<dbReference type="CDD" id="cd00067">
    <property type="entry name" value="GAL4"/>
    <property type="match status" value="1"/>
</dbReference>
<dbReference type="GO" id="GO:0008270">
    <property type="term" value="F:zinc ion binding"/>
    <property type="evidence" value="ECO:0007669"/>
    <property type="project" value="InterPro"/>
</dbReference>
<dbReference type="EMBL" id="QLNT01000033">
    <property type="protein sequence ID" value="KAF3056140.1"/>
    <property type="molecule type" value="Genomic_DNA"/>
</dbReference>
<dbReference type="PANTHER" id="PTHR47424:SF5">
    <property type="entry name" value="ZN(II)2CYS6 TRANSCRIPTION FACTOR (EUROFUNG)"/>
    <property type="match status" value="1"/>
</dbReference>
<dbReference type="InterPro" id="IPR001138">
    <property type="entry name" value="Zn2Cys6_DnaBD"/>
</dbReference>
<feature type="region of interest" description="Disordered" evidence="5">
    <location>
        <begin position="1"/>
        <end position="24"/>
    </location>
</feature>
<keyword evidence="1" id="KW-0479">Metal-binding</keyword>
<dbReference type="GO" id="GO:0000981">
    <property type="term" value="F:DNA-binding transcription factor activity, RNA polymerase II-specific"/>
    <property type="evidence" value="ECO:0007669"/>
    <property type="project" value="InterPro"/>
</dbReference>
<keyword evidence="3" id="KW-0804">Transcription</keyword>
<dbReference type="InterPro" id="IPR036864">
    <property type="entry name" value="Zn2-C6_fun-type_DNA-bd_sf"/>
</dbReference>
<dbReference type="AlphaFoldDB" id="A0A9P5C8A2"/>
<evidence type="ECO:0000259" key="6">
    <source>
        <dbReference type="PROSITE" id="PS50048"/>
    </source>
</evidence>
<dbReference type="CDD" id="cd12148">
    <property type="entry name" value="fungal_TF_MHR"/>
    <property type="match status" value="1"/>
</dbReference>
<evidence type="ECO:0000256" key="2">
    <source>
        <dbReference type="ARBA" id="ARBA00023015"/>
    </source>
</evidence>
<sequence length="794" mass="89868">MSDYKPTEYEDQDSTEERPAPPTKRRKYTAVACDECRRRKLKCVPGQTDDCCQRCASKGLATCSYKALRHDFVDRSTCGNDWKTRLILFPNRSVISALSQDVKILKDTMNEWMAVVRQLTTNGAAELPRRPSGADPTSDNFLPREAHVLVSPQGISCSEALPSTSATSTVGTRETTSTHVDQNVPEKPQFIGPTRSVHGVEVGKQVEFPQVELPPPTGQQFRSLSPKEPDQYFDEHFWKGCNLSEFARLIRVFQEEVESVYPCLDTNYLISNAPEVIRLGQLPKDATQNITDRQDSCIGLKDLQLAKIAIATAMVIEGHGKSDNSTAMVISVERSVMSLLQPSSGLKDLQLLILLSIYYFHIDEDLLAWRIIGHACREALVLGLHRRITLFESFPIKEHRDLAVRVFWTIYVLDRRWSFGTNLSFALVDRDIDVELPEPGQDCAYLQCMVGYGRLCSTMWDALMPFGFHANENPEEKTTELDTKTQEWLESIPVQLRLCHPRLGLATRAQPPVLHRLRALLYLRGNHFRILIYRYYLLGPNRIRNSYRNAWLAVEIAQDSIQVLVHLNDSSDIYRRQQAAFNYFLLSALAILFLAVCNDPETFAAPCKKSLHSAIELLRHFSSQSRGSRRLWSSVRGIIPRLRRLESRRTEDVAQQDVAGPQREAKRTSEGSTDTVPALRSPEVGPTGDTSLCEGGTSVLRKPALNRWGSYNVDSYSRPPPGYNRNSEMTPDLTTPDFVSMSNELMGLFETFEQGPYPHPQADTTGCWDDNIYAPNFLSEDQGEISWHFNELIQ</sequence>